<name>A0A9N9M0R5_9HELO</name>
<feature type="compositionally biased region" description="Basic residues" evidence="1">
    <location>
        <begin position="155"/>
        <end position="168"/>
    </location>
</feature>
<dbReference type="AlphaFoldDB" id="A0A9N9M0R5"/>
<accession>A0A9N9M0R5</accession>
<evidence type="ECO:0000313" key="2">
    <source>
        <dbReference type="EMBL" id="CAG8982570.1"/>
    </source>
</evidence>
<reference evidence="2" key="1">
    <citation type="submission" date="2021-07" db="EMBL/GenBank/DDBJ databases">
        <authorList>
            <person name="Durling M."/>
        </authorList>
    </citation>
    <scope>NUCLEOTIDE SEQUENCE</scope>
</reference>
<evidence type="ECO:0000313" key="3">
    <source>
        <dbReference type="Proteomes" id="UP000701801"/>
    </source>
</evidence>
<dbReference type="EMBL" id="CAJVRM010000651">
    <property type="protein sequence ID" value="CAG8982570.1"/>
    <property type="molecule type" value="Genomic_DNA"/>
</dbReference>
<feature type="region of interest" description="Disordered" evidence="1">
    <location>
        <begin position="414"/>
        <end position="434"/>
    </location>
</feature>
<feature type="region of interest" description="Disordered" evidence="1">
    <location>
        <begin position="152"/>
        <end position="232"/>
    </location>
</feature>
<gene>
    <name evidence="2" type="ORF">HYALB_00007286</name>
</gene>
<protein>
    <submittedName>
        <fullName evidence="2">Uncharacterized protein</fullName>
    </submittedName>
</protein>
<sequence length="434" mass="49494">MEVFDFNDLRHCLPSLQTPSTTIQNNTLPIASQDAPPVKTSGKGGKAARRRLEKQKLFNLSDAEVRAFGATHLDMELPLRSRLWDEKNIAVFREQYVGKREYGWTTNSDGALEWDRELYRRKGLTKEEAARINLEHGEASMKGDEEVATTCATGRKSRLKGAKTARQKSRAEAKERKRLRIDTKMTEPSQRVIDSYRPGSFNYRRVGRRGRAPGDEYRPQSHPEKDPRGQPTAEEVAIRPDYTHLPALTQEKKSLGREVMEFVGKCTGMQATEIGTEAFLNELCAKIVPLEAKDEFSAIKKWETERQRGGGLISREYKELQRLRATSIYGLKPKQHGRLTHLESQVAAYAAANTENRPVSEEMMTQIVREILQKDPKDHESRDRRFLDEYDFLYLYANPIWAALVGTLRRSKRMAGRQGGNGTVEEEMVPSIQP</sequence>
<dbReference type="Proteomes" id="UP000701801">
    <property type="component" value="Unassembled WGS sequence"/>
</dbReference>
<feature type="compositionally biased region" description="Basic and acidic residues" evidence="1">
    <location>
        <begin position="169"/>
        <end position="185"/>
    </location>
</feature>
<keyword evidence="3" id="KW-1185">Reference proteome</keyword>
<feature type="region of interest" description="Disordered" evidence="1">
    <location>
        <begin position="27"/>
        <end position="48"/>
    </location>
</feature>
<proteinExistence type="predicted"/>
<feature type="compositionally biased region" description="Basic and acidic residues" evidence="1">
    <location>
        <begin position="212"/>
        <end position="228"/>
    </location>
</feature>
<comment type="caution">
    <text evidence="2">The sequence shown here is derived from an EMBL/GenBank/DDBJ whole genome shotgun (WGS) entry which is preliminary data.</text>
</comment>
<dbReference type="OrthoDB" id="10308027at2759"/>
<organism evidence="2 3">
    <name type="scientific">Hymenoscyphus albidus</name>
    <dbReference type="NCBI Taxonomy" id="595503"/>
    <lineage>
        <taxon>Eukaryota</taxon>
        <taxon>Fungi</taxon>
        <taxon>Dikarya</taxon>
        <taxon>Ascomycota</taxon>
        <taxon>Pezizomycotina</taxon>
        <taxon>Leotiomycetes</taxon>
        <taxon>Helotiales</taxon>
        <taxon>Helotiaceae</taxon>
        <taxon>Hymenoscyphus</taxon>
    </lineage>
</organism>
<evidence type="ECO:0000256" key="1">
    <source>
        <dbReference type="SAM" id="MobiDB-lite"/>
    </source>
</evidence>